<dbReference type="SUPFAM" id="SSF49265">
    <property type="entry name" value="Fibronectin type III"/>
    <property type="match status" value="1"/>
</dbReference>
<dbReference type="Gene3D" id="3.10.350.10">
    <property type="entry name" value="LysM domain"/>
    <property type="match status" value="1"/>
</dbReference>
<dbReference type="Pfam" id="PF01476">
    <property type="entry name" value="LysM"/>
    <property type="match status" value="1"/>
</dbReference>
<keyword evidence="4" id="KW-1185">Reference proteome</keyword>
<dbReference type="InterPro" id="IPR016930">
    <property type="entry name" value="UCP029644"/>
</dbReference>
<dbReference type="PIRSF" id="PIRSF029644">
    <property type="entry name" value="UCP029644"/>
    <property type="match status" value="1"/>
</dbReference>
<evidence type="ECO:0000313" key="3">
    <source>
        <dbReference type="EMBL" id="MDR7095675.1"/>
    </source>
</evidence>
<dbReference type="Gene3D" id="2.60.120.1440">
    <property type="match status" value="1"/>
</dbReference>
<gene>
    <name evidence="3" type="ORF">J2X09_003427</name>
</gene>
<dbReference type="PANTHER" id="PTHR38731">
    <property type="entry name" value="LIPL45-RELATED LIPOPROTEIN-RELATED"/>
    <property type="match status" value="1"/>
</dbReference>
<dbReference type="PROSITE" id="PS51782">
    <property type="entry name" value="LYSM"/>
    <property type="match status" value="1"/>
</dbReference>
<feature type="signal peptide" evidence="1">
    <location>
        <begin position="1"/>
        <end position="28"/>
    </location>
</feature>
<name>A0ABU1VED1_9BURK</name>
<evidence type="ECO:0000313" key="4">
    <source>
        <dbReference type="Proteomes" id="UP001265550"/>
    </source>
</evidence>
<dbReference type="PANTHER" id="PTHR38731:SF1">
    <property type="entry name" value="FECR PROTEIN DOMAIN-CONTAINING PROTEIN"/>
    <property type="match status" value="1"/>
</dbReference>
<evidence type="ECO:0000259" key="2">
    <source>
        <dbReference type="PROSITE" id="PS51782"/>
    </source>
</evidence>
<sequence>MRPASIPSPHRLLLTALALLFAVQPARAQQDQVHVVQPGDNLYDLAQRYLDDPRQWPALQRHNQVADPRRLMPGSRLVVPAALARPEPATAEVLHVAGPATVTHPSQTDPAPLAAGERVSEGARLEVGDNGFVTLRLADGSVVRVAAGTQLRLRELRHAPASGQVQSGLQLERGRVDANVKPLPSSRSRFEVRTPRAVGGVRGTTFGVAVAADGDFIGDVREGSVQVNALAAPPGSAGALLQAGQGARVGTAIEVAPLLAPPDLSGVPEVVEDASLIDLPLSRDAGAFAWQVRIASDDTAERVVRNATFAQPVARFPALDDGEYVLAVRALDGQGIPGAEAVRRLVINAHPMAPLLREPRPGSRVIAPDVDLLCTESSGVVGYRFQVARDARFTDLIAQTPDLARCEHTVRNLLPGAYVWRVAAVAHDAQGRRDQGPYSRPVAFDVVALPPAPPSPSLQGEGSGTLSVNWSASPGGPWRHHIQLAHDDTFTRLLDEQLLSEPSYTRPMPPTGTYHIRVRQIDTEGLAGTWSEPQRLEVHGRVTTLDAQPLISSEGRPVRPGTR</sequence>
<dbReference type="SMART" id="SM00257">
    <property type="entry name" value="LysM"/>
    <property type="match status" value="1"/>
</dbReference>
<feature type="chain" id="PRO_5045606894" description="LysM domain-containing protein" evidence="1">
    <location>
        <begin position="29"/>
        <end position="563"/>
    </location>
</feature>
<dbReference type="SUPFAM" id="SSF54106">
    <property type="entry name" value="LysM domain"/>
    <property type="match status" value="1"/>
</dbReference>
<dbReference type="RefSeq" id="WP_204732146.1">
    <property type="nucleotide sequence ID" value="NZ_JAVDWE010000010.1"/>
</dbReference>
<dbReference type="CDD" id="cd00118">
    <property type="entry name" value="LysM"/>
    <property type="match status" value="1"/>
</dbReference>
<organism evidence="3 4">
    <name type="scientific">Hydrogenophaga laconesensis</name>
    <dbReference type="NCBI Taxonomy" id="1805971"/>
    <lineage>
        <taxon>Bacteria</taxon>
        <taxon>Pseudomonadati</taxon>
        <taxon>Pseudomonadota</taxon>
        <taxon>Betaproteobacteria</taxon>
        <taxon>Burkholderiales</taxon>
        <taxon>Comamonadaceae</taxon>
        <taxon>Hydrogenophaga</taxon>
    </lineage>
</organism>
<evidence type="ECO:0000256" key="1">
    <source>
        <dbReference type="SAM" id="SignalP"/>
    </source>
</evidence>
<accession>A0ABU1VED1</accession>
<dbReference type="InterPro" id="IPR036779">
    <property type="entry name" value="LysM_dom_sf"/>
</dbReference>
<feature type="domain" description="LysM" evidence="2">
    <location>
        <begin position="32"/>
        <end position="79"/>
    </location>
</feature>
<dbReference type="InterPro" id="IPR013783">
    <property type="entry name" value="Ig-like_fold"/>
</dbReference>
<keyword evidence="1" id="KW-0732">Signal</keyword>
<reference evidence="3 4" key="1">
    <citation type="submission" date="2023-07" db="EMBL/GenBank/DDBJ databases">
        <title>Sorghum-associated microbial communities from plants grown in Nebraska, USA.</title>
        <authorList>
            <person name="Schachtman D."/>
        </authorList>
    </citation>
    <scope>NUCLEOTIDE SEQUENCE [LARGE SCALE GENOMIC DNA]</scope>
    <source>
        <strain evidence="3 4">BE240</strain>
    </source>
</reference>
<protein>
    <recommendedName>
        <fullName evidence="2">LysM domain-containing protein</fullName>
    </recommendedName>
</protein>
<comment type="caution">
    <text evidence="3">The sequence shown here is derived from an EMBL/GenBank/DDBJ whole genome shotgun (WGS) entry which is preliminary data.</text>
</comment>
<dbReference type="InterPro" id="IPR018392">
    <property type="entry name" value="LysM"/>
</dbReference>
<dbReference type="Proteomes" id="UP001265550">
    <property type="component" value="Unassembled WGS sequence"/>
</dbReference>
<dbReference type="Gene3D" id="2.60.40.10">
    <property type="entry name" value="Immunoglobulins"/>
    <property type="match status" value="2"/>
</dbReference>
<proteinExistence type="predicted"/>
<dbReference type="EMBL" id="JAVDWE010000010">
    <property type="protein sequence ID" value="MDR7095675.1"/>
    <property type="molecule type" value="Genomic_DNA"/>
</dbReference>
<dbReference type="InterPro" id="IPR036116">
    <property type="entry name" value="FN3_sf"/>
</dbReference>
<dbReference type="InterPro" id="IPR006860">
    <property type="entry name" value="FecR"/>
</dbReference>
<dbReference type="Pfam" id="PF04773">
    <property type="entry name" value="FecR"/>
    <property type="match status" value="1"/>
</dbReference>